<dbReference type="InterPro" id="IPR017438">
    <property type="entry name" value="ATP-NAD_kinase_N"/>
</dbReference>
<dbReference type="OrthoDB" id="9774737at2"/>
<dbReference type="InterPro" id="IPR002504">
    <property type="entry name" value="NADK"/>
</dbReference>
<dbReference type="GO" id="GO:0006741">
    <property type="term" value="P:NADP+ biosynthetic process"/>
    <property type="evidence" value="ECO:0007669"/>
    <property type="project" value="UniProtKB-UniRule"/>
</dbReference>
<dbReference type="GO" id="GO:0005524">
    <property type="term" value="F:ATP binding"/>
    <property type="evidence" value="ECO:0007669"/>
    <property type="project" value="UniProtKB-KW"/>
</dbReference>
<comment type="caution">
    <text evidence="9">The sequence shown here is derived from an EMBL/GenBank/DDBJ whole genome shotgun (WGS) entry which is preliminary data.</text>
</comment>
<dbReference type="EMBL" id="MZGV01000010">
    <property type="protein sequence ID" value="OPJ63195.1"/>
    <property type="molecule type" value="Genomic_DNA"/>
</dbReference>
<organism evidence="9 10">
    <name type="scientific">Clostridium oryzae</name>
    <dbReference type="NCBI Taxonomy" id="1450648"/>
    <lineage>
        <taxon>Bacteria</taxon>
        <taxon>Bacillati</taxon>
        <taxon>Bacillota</taxon>
        <taxon>Clostridia</taxon>
        <taxon>Eubacteriales</taxon>
        <taxon>Clostridiaceae</taxon>
        <taxon>Clostridium</taxon>
    </lineage>
</organism>
<feature type="binding site" evidence="8">
    <location>
        <begin position="61"/>
        <end position="62"/>
    </location>
    <ligand>
        <name>NAD(+)</name>
        <dbReference type="ChEBI" id="CHEBI:57540"/>
    </ligand>
</feature>
<evidence type="ECO:0000256" key="6">
    <source>
        <dbReference type="ARBA" id="ARBA00023027"/>
    </source>
</evidence>
<name>A0A1V4ITS8_9CLOT</name>
<accession>A0A1V4ITS8</accession>
<dbReference type="GO" id="GO:0005737">
    <property type="term" value="C:cytoplasm"/>
    <property type="evidence" value="ECO:0007669"/>
    <property type="project" value="UniProtKB-SubCell"/>
</dbReference>
<keyword evidence="10" id="KW-1185">Reference proteome</keyword>
<dbReference type="PANTHER" id="PTHR20275">
    <property type="entry name" value="NAD KINASE"/>
    <property type="match status" value="1"/>
</dbReference>
<sequence>MLEIGISINKYKDPEGKILFALCERISAIITDCNIHIFEGEISTDNFHISKLDLLISVGGDGTIIGIARKLSKYEIPIFPINYGNLGFLASVEKDDIDYAFNRIKEKDYSIEERIMLSCKVDNQNEIKEYVSLNDIVISKGALSRMSKYEIRVNDNLYTTLNADGVIISTPTGSTAYALSAGGPIIYPTLSLIEVTPICPHSPDMRTMLLDSQSKVTIKLSDYKEDIFLTIDGQESCKLNKDSFIEIQLFKNKCKLIRLNNYNYFKVLRDKIICRKIECEGDNL</sequence>
<evidence type="ECO:0000256" key="8">
    <source>
        <dbReference type="HAMAP-Rule" id="MF_00361"/>
    </source>
</evidence>
<keyword evidence="1 8" id="KW-0808">Transferase</keyword>
<keyword evidence="3 8" id="KW-0418">Kinase</keyword>
<evidence type="ECO:0000256" key="4">
    <source>
        <dbReference type="ARBA" id="ARBA00022840"/>
    </source>
</evidence>
<dbReference type="Proteomes" id="UP000190080">
    <property type="component" value="Unassembled WGS sequence"/>
</dbReference>
<comment type="caution">
    <text evidence="8">Lacks conserved residue(s) required for the propagation of feature annotation.</text>
</comment>
<keyword evidence="5 8" id="KW-0521">NADP</keyword>
<feature type="binding site" evidence="8">
    <location>
        <begin position="175"/>
        <end position="180"/>
    </location>
    <ligand>
        <name>NAD(+)</name>
        <dbReference type="ChEBI" id="CHEBI:57540"/>
    </ligand>
</feature>
<dbReference type="STRING" id="1450648.CLORY_12780"/>
<evidence type="ECO:0000256" key="3">
    <source>
        <dbReference type="ARBA" id="ARBA00022777"/>
    </source>
</evidence>
<keyword evidence="2 8" id="KW-0547">Nucleotide-binding</keyword>
<dbReference type="Gene3D" id="2.60.200.30">
    <property type="entry name" value="Probable inorganic polyphosphate/atp-NAD kinase, domain 2"/>
    <property type="match status" value="1"/>
</dbReference>
<evidence type="ECO:0000256" key="7">
    <source>
        <dbReference type="ARBA" id="ARBA00047925"/>
    </source>
</evidence>
<dbReference type="GO" id="GO:0003951">
    <property type="term" value="F:NAD+ kinase activity"/>
    <property type="evidence" value="ECO:0007669"/>
    <property type="project" value="UniProtKB-UniRule"/>
</dbReference>
<protein>
    <recommendedName>
        <fullName evidence="8">NAD kinase</fullName>
        <ecNumber evidence="8">2.7.1.23</ecNumber>
    </recommendedName>
    <alternativeName>
        <fullName evidence="8">ATP-dependent NAD kinase</fullName>
    </alternativeName>
</protein>
<dbReference type="Gene3D" id="3.40.50.10330">
    <property type="entry name" value="Probable inorganic polyphosphate/atp-NAD kinase, domain 1"/>
    <property type="match status" value="1"/>
</dbReference>
<reference evidence="9 10" key="1">
    <citation type="submission" date="2017-03" db="EMBL/GenBank/DDBJ databases">
        <title>Genome sequence of Clostridium oryzae DSM 28571.</title>
        <authorList>
            <person name="Poehlein A."/>
            <person name="Daniel R."/>
        </authorList>
    </citation>
    <scope>NUCLEOTIDE SEQUENCE [LARGE SCALE GENOMIC DNA]</scope>
    <source>
        <strain evidence="9 10">DSM 28571</strain>
    </source>
</reference>
<dbReference type="GO" id="GO:0051287">
    <property type="term" value="F:NAD binding"/>
    <property type="evidence" value="ECO:0007669"/>
    <property type="project" value="UniProtKB-ARBA"/>
</dbReference>
<feature type="binding site" evidence="8">
    <location>
        <position position="145"/>
    </location>
    <ligand>
        <name>NAD(+)</name>
        <dbReference type="ChEBI" id="CHEBI:57540"/>
    </ligand>
</feature>
<feature type="binding site" evidence="8">
    <location>
        <begin position="134"/>
        <end position="135"/>
    </location>
    <ligand>
        <name>NAD(+)</name>
        <dbReference type="ChEBI" id="CHEBI:57540"/>
    </ligand>
</feature>
<dbReference type="Pfam" id="PF20143">
    <property type="entry name" value="NAD_kinase_C"/>
    <property type="match status" value="1"/>
</dbReference>
<gene>
    <name evidence="8 9" type="primary">nadK</name>
    <name evidence="9" type="ORF">CLORY_12780</name>
</gene>
<comment type="function">
    <text evidence="8">Involved in the regulation of the intracellular balance of NAD and NADP, and is a key enzyme in the biosynthesis of NADP. Catalyzes specifically the phosphorylation on 2'-hydroxyl of the adenosine moiety of NAD to yield NADP.</text>
</comment>
<evidence type="ECO:0000256" key="5">
    <source>
        <dbReference type="ARBA" id="ARBA00022857"/>
    </source>
</evidence>
<feature type="active site" description="Proton acceptor" evidence="8">
    <location>
        <position position="61"/>
    </location>
</feature>
<evidence type="ECO:0000256" key="2">
    <source>
        <dbReference type="ARBA" id="ARBA00022741"/>
    </source>
</evidence>
<dbReference type="AlphaFoldDB" id="A0A1V4ITS8"/>
<proteinExistence type="inferred from homology"/>
<dbReference type="InterPro" id="IPR017437">
    <property type="entry name" value="ATP-NAD_kinase_PpnK-typ_C"/>
</dbReference>
<dbReference type="RefSeq" id="WP_079422695.1">
    <property type="nucleotide sequence ID" value="NZ_MZGV01000010.1"/>
</dbReference>
<dbReference type="GO" id="GO:0019674">
    <property type="term" value="P:NAD+ metabolic process"/>
    <property type="evidence" value="ECO:0007669"/>
    <property type="project" value="InterPro"/>
</dbReference>
<feature type="binding site" evidence="8">
    <location>
        <position position="164"/>
    </location>
    <ligand>
        <name>NAD(+)</name>
        <dbReference type="ChEBI" id="CHEBI:57540"/>
    </ligand>
</feature>
<feature type="binding site" evidence="8">
    <location>
        <position position="234"/>
    </location>
    <ligand>
        <name>NAD(+)</name>
        <dbReference type="ChEBI" id="CHEBI:57540"/>
    </ligand>
</feature>
<keyword evidence="6 8" id="KW-0520">NAD</keyword>
<dbReference type="PANTHER" id="PTHR20275:SF0">
    <property type="entry name" value="NAD KINASE"/>
    <property type="match status" value="1"/>
</dbReference>
<evidence type="ECO:0000256" key="1">
    <source>
        <dbReference type="ARBA" id="ARBA00022679"/>
    </source>
</evidence>
<keyword evidence="8" id="KW-0963">Cytoplasm</keyword>
<dbReference type="Pfam" id="PF01513">
    <property type="entry name" value="NAD_kinase"/>
    <property type="match status" value="1"/>
</dbReference>
<dbReference type="HAMAP" id="MF_00361">
    <property type="entry name" value="NAD_kinase"/>
    <property type="match status" value="1"/>
</dbReference>
<evidence type="ECO:0000313" key="9">
    <source>
        <dbReference type="EMBL" id="OPJ63195.1"/>
    </source>
</evidence>
<dbReference type="EC" id="2.7.1.23" evidence="8"/>
<comment type="subcellular location">
    <subcellularLocation>
        <location evidence="8">Cytoplasm</location>
    </subcellularLocation>
</comment>
<comment type="similarity">
    <text evidence="8">Belongs to the NAD kinase family.</text>
</comment>
<comment type="cofactor">
    <cofactor evidence="8">
        <name>a divalent metal cation</name>
        <dbReference type="ChEBI" id="CHEBI:60240"/>
    </cofactor>
</comment>
<comment type="catalytic activity">
    <reaction evidence="7 8">
        <text>NAD(+) + ATP = ADP + NADP(+) + H(+)</text>
        <dbReference type="Rhea" id="RHEA:18629"/>
        <dbReference type="ChEBI" id="CHEBI:15378"/>
        <dbReference type="ChEBI" id="CHEBI:30616"/>
        <dbReference type="ChEBI" id="CHEBI:57540"/>
        <dbReference type="ChEBI" id="CHEBI:58349"/>
        <dbReference type="ChEBI" id="CHEBI:456216"/>
        <dbReference type="EC" id="2.7.1.23"/>
    </reaction>
</comment>
<dbReference type="GO" id="GO:0046872">
    <property type="term" value="F:metal ion binding"/>
    <property type="evidence" value="ECO:0007669"/>
    <property type="project" value="UniProtKB-UniRule"/>
</dbReference>
<keyword evidence="4 8" id="KW-0067">ATP-binding</keyword>
<evidence type="ECO:0000313" key="10">
    <source>
        <dbReference type="Proteomes" id="UP000190080"/>
    </source>
</evidence>
<dbReference type="SUPFAM" id="SSF111331">
    <property type="entry name" value="NAD kinase/diacylglycerol kinase-like"/>
    <property type="match status" value="1"/>
</dbReference>
<dbReference type="InterPro" id="IPR016064">
    <property type="entry name" value="NAD/diacylglycerol_kinase_sf"/>
</dbReference>